<dbReference type="Gene3D" id="3.30.420.10">
    <property type="entry name" value="Ribonuclease H-like superfamily/Ribonuclease H"/>
    <property type="match status" value="1"/>
</dbReference>
<dbReference type="PANTHER" id="PTHR47723">
    <property type="entry name" value="OS05G0353850 PROTEIN"/>
    <property type="match status" value="1"/>
</dbReference>
<dbReference type="InterPro" id="IPR002156">
    <property type="entry name" value="RNaseH_domain"/>
</dbReference>
<dbReference type="Pfam" id="PF13456">
    <property type="entry name" value="RVT_3"/>
    <property type="match status" value="1"/>
</dbReference>
<gene>
    <name evidence="2" type="ORF">PVK06_018999</name>
</gene>
<dbReference type="InterPro" id="IPR012337">
    <property type="entry name" value="RNaseH-like_sf"/>
</dbReference>
<dbReference type="SUPFAM" id="SSF53098">
    <property type="entry name" value="Ribonuclease H-like"/>
    <property type="match status" value="1"/>
</dbReference>
<dbReference type="InterPro" id="IPR053151">
    <property type="entry name" value="RNase_H-like"/>
</dbReference>
<protein>
    <recommendedName>
        <fullName evidence="1">RNase H type-1 domain-containing protein</fullName>
    </recommendedName>
</protein>
<dbReference type="InterPro" id="IPR036397">
    <property type="entry name" value="RNaseH_sf"/>
</dbReference>
<organism evidence="2 3">
    <name type="scientific">Gossypium arboreum</name>
    <name type="common">Tree cotton</name>
    <name type="synonym">Gossypium nanking</name>
    <dbReference type="NCBI Taxonomy" id="29729"/>
    <lineage>
        <taxon>Eukaryota</taxon>
        <taxon>Viridiplantae</taxon>
        <taxon>Streptophyta</taxon>
        <taxon>Embryophyta</taxon>
        <taxon>Tracheophyta</taxon>
        <taxon>Spermatophyta</taxon>
        <taxon>Magnoliopsida</taxon>
        <taxon>eudicotyledons</taxon>
        <taxon>Gunneridae</taxon>
        <taxon>Pentapetalae</taxon>
        <taxon>rosids</taxon>
        <taxon>malvids</taxon>
        <taxon>Malvales</taxon>
        <taxon>Malvaceae</taxon>
        <taxon>Malvoideae</taxon>
        <taxon>Gossypium</taxon>
    </lineage>
</organism>
<proteinExistence type="predicted"/>
<evidence type="ECO:0000259" key="1">
    <source>
        <dbReference type="Pfam" id="PF13456"/>
    </source>
</evidence>
<reference evidence="2 3" key="1">
    <citation type="submission" date="2023-03" db="EMBL/GenBank/DDBJ databases">
        <title>WGS of Gossypium arboreum.</title>
        <authorList>
            <person name="Yu D."/>
        </authorList>
    </citation>
    <scope>NUCLEOTIDE SEQUENCE [LARGE SCALE GENOMIC DNA]</scope>
    <source>
        <tissue evidence="2">Leaf</tissue>
    </source>
</reference>
<keyword evidence="3" id="KW-1185">Reference proteome</keyword>
<evidence type="ECO:0000313" key="3">
    <source>
        <dbReference type="Proteomes" id="UP001358586"/>
    </source>
</evidence>
<evidence type="ECO:0000313" key="2">
    <source>
        <dbReference type="EMBL" id="KAK5824228.1"/>
    </source>
</evidence>
<name>A0ABR0PII9_GOSAR</name>
<feature type="domain" description="RNase H type-1" evidence="1">
    <location>
        <begin position="146"/>
        <end position="230"/>
    </location>
</feature>
<dbReference type="PANTHER" id="PTHR47723:SF13">
    <property type="entry name" value="PUTATIVE-RELATED"/>
    <property type="match status" value="1"/>
</dbReference>
<comment type="caution">
    <text evidence="2">The sequence shown here is derived from an EMBL/GenBank/DDBJ whole genome shotgun (WGS) entry which is preliminary data.</text>
</comment>
<dbReference type="EMBL" id="JARKNE010000006">
    <property type="protein sequence ID" value="KAK5824228.1"/>
    <property type="molecule type" value="Genomic_DNA"/>
</dbReference>
<dbReference type="Proteomes" id="UP001358586">
    <property type="component" value="Chromosome 6"/>
</dbReference>
<accession>A0ABR0PII9</accession>
<dbReference type="InterPro" id="IPR044730">
    <property type="entry name" value="RNase_H-like_dom_plant"/>
</dbReference>
<sequence>MTNSERCKRRMSDNSSCAICGHNMETTAHSLRDCPSIRVIWQSVVLVCLEDVFYLVPIDSWLVGNLWNVKDVMFRGVCWEIMFIVLVWKIWTSRNQFIFCNASHSVADIVPSSLAWAKIISKISIVNQTTVHVRWCWPLDGWYKLNTDGGVNQMAGAAVGGRWIRDSMGRWITGFSRNIGCCLVLMVELWAVYDGLGVSWEADIRRLVVESNSQAVVDLLKSATRRDSITLVDDSKPAISTMTGGRAVCGARCQFCGCCHGQIRQGSTSGHSFISTASCFG</sequence>
<dbReference type="CDD" id="cd06222">
    <property type="entry name" value="RNase_H_like"/>
    <property type="match status" value="1"/>
</dbReference>